<evidence type="ECO:0000259" key="1">
    <source>
        <dbReference type="Pfam" id="PF01738"/>
    </source>
</evidence>
<dbReference type="Proteomes" id="UP001221757">
    <property type="component" value="Unassembled WGS sequence"/>
</dbReference>
<gene>
    <name evidence="2" type="ORF">B0H17DRAFT_1067589</name>
</gene>
<organism evidence="2 3">
    <name type="scientific">Mycena rosella</name>
    <name type="common">Pink bonnet</name>
    <name type="synonym">Agaricus rosellus</name>
    <dbReference type="NCBI Taxonomy" id="1033263"/>
    <lineage>
        <taxon>Eukaryota</taxon>
        <taxon>Fungi</taxon>
        <taxon>Dikarya</taxon>
        <taxon>Basidiomycota</taxon>
        <taxon>Agaricomycotina</taxon>
        <taxon>Agaricomycetes</taxon>
        <taxon>Agaricomycetidae</taxon>
        <taxon>Agaricales</taxon>
        <taxon>Marasmiineae</taxon>
        <taxon>Mycenaceae</taxon>
        <taxon>Mycena</taxon>
    </lineage>
</organism>
<feature type="domain" description="Dienelactone hydrolase" evidence="1">
    <location>
        <begin position="36"/>
        <end position="249"/>
    </location>
</feature>
<dbReference type="AlphaFoldDB" id="A0AAD7DDG1"/>
<dbReference type="PANTHER" id="PTHR17630">
    <property type="entry name" value="DIENELACTONE HYDROLASE"/>
    <property type="match status" value="1"/>
</dbReference>
<dbReference type="Gene3D" id="3.40.50.1820">
    <property type="entry name" value="alpha/beta hydrolase"/>
    <property type="match status" value="1"/>
</dbReference>
<dbReference type="EMBL" id="JARKIE010000075">
    <property type="protein sequence ID" value="KAJ7689049.1"/>
    <property type="molecule type" value="Genomic_DNA"/>
</dbReference>
<comment type="caution">
    <text evidence="2">The sequence shown here is derived from an EMBL/GenBank/DDBJ whole genome shotgun (WGS) entry which is preliminary data.</text>
</comment>
<keyword evidence="3" id="KW-1185">Reference proteome</keyword>
<dbReference type="InterPro" id="IPR029058">
    <property type="entry name" value="AB_hydrolase_fold"/>
</dbReference>
<sequence length="251" mass="27929">MASATIAHSHCDACFTGVKHSGTPVGKTATIADIPTYVSDPPSAAASSTKKVILFLADVYGPFYLNNQLLQDYFASQGFYVLGIDYFLGDPIYIHTEADFDQTAWVDKSRKKADEITPKWLQEVRKMHGADSKYCAVGYCFGAPFVMDLGATNDIVAGAFAHPAFLNEDQFRNLKQPLLLSCAETDFTFPLEFRRRAEDILVETKAKYQFHVFSGVQHGFAVRGDPDIPDERWAKEESARGIVDWFGRFAA</sequence>
<dbReference type="SUPFAM" id="SSF53474">
    <property type="entry name" value="alpha/beta-Hydrolases"/>
    <property type="match status" value="1"/>
</dbReference>
<name>A0AAD7DDG1_MYCRO</name>
<dbReference type="InterPro" id="IPR002925">
    <property type="entry name" value="Dienelactn_hydro"/>
</dbReference>
<evidence type="ECO:0000313" key="3">
    <source>
        <dbReference type="Proteomes" id="UP001221757"/>
    </source>
</evidence>
<evidence type="ECO:0000313" key="2">
    <source>
        <dbReference type="EMBL" id="KAJ7689049.1"/>
    </source>
</evidence>
<dbReference type="PANTHER" id="PTHR17630:SF44">
    <property type="entry name" value="PROTEIN AIM2"/>
    <property type="match status" value="1"/>
</dbReference>
<dbReference type="Pfam" id="PF01738">
    <property type="entry name" value="DLH"/>
    <property type="match status" value="1"/>
</dbReference>
<accession>A0AAD7DDG1</accession>
<dbReference type="GO" id="GO:0016787">
    <property type="term" value="F:hydrolase activity"/>
    <property type="evidence" value="ECO:0007669"/>
    <property type="project" value="InterPro"/>
</dbReference>
<reference evidence="2" key="1">
    <citation type="submission" date="2023-03" db="EMBL/GenBank/DDBJ databases">
        <title>Massive genome expansion in bonnet fungi (Mycena s.s.) driven by repeated elements and novel gene families across ecological guilds.</title>
        <authorList>
            <consortium name="Lawrence Berkeley National Laboratory"/>
            <person name="Harder C.B."/>
            <person name="Miyauchi S."/>
            <person name="Viragh M."/>
            <person name="Kuo A."/>
            <person name="Thoen E."/>
            <person name="Andreopoulos B."/>
            <person name="Lu D."/>
            <person name="Skrede I."/>
            <person name="Drula E."/>
            <person name="Henrissat B."/>
            <person name="Morin E."/>
            <person name="Kohler A."/>
            <person name="Barry K."/>
            <person name="LaButti K."/>
            <person name="Morin E."/>
            <person name="Salamov A."/>
            <person name="Lipzen A."/>
            <person name="Mereny Z."/>
            <person name="Hegedus B."/>
            <person name="Baldrian P."/>
            <person name="Stursova M."/>
            <person name="Weitz H."/>
            <person name="Taylor A."/>
            <person name="Grigoriev I.V."/>
            <person name="Nagy L.G."/>
            <person name="Martin F."/>
            <person name="Kauserud H."/>
        </authorList>
    </citation>
    <scope>NUCLEOTIDE SEQUENCE</scope>
    <source>
        <strain evidence="2">CBHHK067</strain>
    </source>
</reference>
<proteinExistence type="predicted"/>
<protein>
    <submittedName>
        <fullName evidence="2">Alpha/beta-hydrolase</fullName>
    </submittedName>
</protein>